<reference evidence="3 4" key="1">
    <citation type="submission" date="2020-08" db="EMBL/GenBank/DDBJ databases">
        <title>Genomic Encyclopedia of Type Strains, Phase IV (KMG-IV): sequencing the most valuable type-strain genomes for metagenomic binning, comparative biology and taxonomic classification.</title>
        <authorList>
            <person name="Goeker M."/>
        </authorList>
    </citation>
    <scope>NUCLEOTIDE SEQUENCE [LARGE SCALE GENOMIC DNA]</scope>
    <source>
        <strain evidence="3 4">DSM 29007</strain>
    </source>
</reference>
<keyword evidence="2" id="KW-0472">Membrane</keyword>
<proteinExistence type="predicted"/>
<evidence type="ECO:0000256" key="2">
    <source>
        <dbReference type="SAM" id="Phobius"/>
    </source>
</evidence>
<protein>
    <submittedName>
        <fullName evidence="3">Uncharacterized protein</fullName>
    </submittedName>
</protein>
<evidence type="ECO:0000313" key="3">
    <source>
        <dbReference type="EMBL" id="MBB6071565.1"/>
    </source>
</evidence>
<dbReference type="Proteomes" id="UP000582837">
    <property type="component" value="Unassembled WGS sequence"/>
</dbReference>
<keyword evidence="2" id="KW-1133">Transmembrane helix</keyword>
<name>A0A841H0G4_9BACT</name>
<keyword evidence="2" id="KW-0812">Transmembrane</keyword>
<feature type="region of interest" description="Disordered" evidence="1">
    <location>
        <begin position="1"/>
        <end position="30"/>
    </location>
</feature>
<gene>
    <name evidence="3" type="ORF">HNQ61_003193</name>
</gene>
<feature type="transmembrane region" description="Helical" evidence="2">
    <location>
        <begin position="47"/>
        <end position="71"/>
    </location>
</feature>
<dbReference type="EMBL" id="JACHIA010000009">
    <property type="protein sequence ID" value="MBB6071565.1"/>
    <property type="molecule type" value="Genomic_DNA"/>
</dbReference>
<sequence length="120" mass="12567">MSNRDNETFRTVEARHQGWSDANPRPRSRSALANARIPEMSDAAEKAAGTAVGGGAVAGLFLLAVVCIVAARSWYAIDRSGAGLGYSIAGFFLLLASIGGTLAIANHLFKVIPGEAPHHH</sequence>
<evidence type="ECO:0000256" key="1">
    <source>
        <dbReference type="SAM" id="MobiDB-lite"/>
    </source>
</evidence>
<feature type="transmembrane region" description="Helical" evidence="2">
    <location>
        <begin position="83"/>
        <end position="105"/>
    </location>
</feature>
<feature type="compositionally biased region" description="Basic and acidic residues" evidence="1">
    <location>
        <begin position="1"/>
        <end position="18"/>
    </location>
</feature>
<accession>A0A841H0G4</accession>
<evidence type="ECO:0000313" key="4">
    <source>
        <dbReference type="Proteomes" id="UP000582837"/>
    </source>
</evidence>
<keyword evidence="4" id="KW-1185">Reference proteome</keyword>
<organism evidence="3 4">
    <name type="scientific">Longimicrobium terrae</name>
    <dbReference type="NCBI Taxonomy" id="1639882"/>
    <lineage>
        <taxon>Bacteria</taxon>
        <taxon>Pseudomonadati</taxon>
        <taxon>Gemmatimonadota</taxon>
        <taxon>Longimicrobiia</taxon>
        <taxon>Longimicrobiales</taxon>
        <taxon>Longimicrobiaceae</taxon>
        <taxon>Longimicrobium</taxon>
    </lineage>
</organism>
<dbReference type="AlphaFoldDB" id="A0A841H0G4"/>
<dbReference type="RefSeq" id="WP_170034941.1">
    <property type="nucleotide sequence ID" value="NZ_JABDTL010000001.1"/>
</dbReference>
<comment type="caution">
    <text evidence="3">The sequence shown here is derived from an EMBL/GenBank/DDBJ whole genome shotgun (WGS) entry which is preliminary data.</text>
</comment>